<feature type="coiled-coil region" evidence="1">
    <location>
        <begin position="815"/>
        <end position="842"/>
    </location>
</feature>
<feature type="region of interest" description="Disordered" evidence="2">
    <location>
        <begin position="1156"/>
        <end position="1176"/>
    </location>
</feature>
<sequence length="1227" mass="143903">MNTTKSFPNLLNEALETSSNISDNHSECLSSSLSSLSGLTGYEEELSDLKHLIKLSPSPCLPYQITKEMKTSTNKQVEAYEERISKLNSELQNALRLNETYKYDILNLKRKIELEFYDKFEKLLKNNVQLEGQLQVAKEHIHSLLNNKNVSNNSHTNKLVELELDYETKKNLLENEIKYWKNEAGTQENVNNKLKIELEETRINLSSKNNSNEGLKKKIVDIHVEMQNLNQENVRINNLLSMTVNELESLKKSELWYKEQLHQCREQKLKSIEEVSKLQLSLASKERNLDVLNSDLLKLKNVHEEFQLASLQERQSLLKTIDKFSNESPKVISITDEGLSRNYESTIESLNRELLTIKQAINEQQSSFEAINKQNSELVARNTMLQKTLNDKEIFITNLEYDKKDLDMKLEICTEKEKQTRQLVINLMNEKSKLEIALNGANQEKSEIQDAINTIRENFSKFALNYHKIKGQLNEKNKEMLEKDNRNGFKVEEIKKEINELKEVNWKLRLQAENNSALNNEMKKLNEINEKCKSEVRYHQETIAVLKEELNTLKQNMMIMSNELHLKDQLVSDQYREINNLRTQIVNEEKLKSEVVIHLETIERLKNEIETFRENVILIKNELQVKDDAIKIKDKEISDLKSEVMCFSQTNTSLSQSVNELNQLNKLLKVENCELNDKLTKFIANNFNGFNNRTNKIEQNHTEKINELERWFLDVLGIISTNLNEIKMFAESKQNIINFYLKYPNEKFKHHFEEINDLLVHFEKSQRVYQNRLDKEKLKHKITDRLNQLQDKIYVLDKDLKIFEDLRNSGPSMKENRLVEEIKQLKILVKAKELENKEKQKRCETNNRTLLKKVKEHMRGRNSAEKHCSYLQELYNNVSDELNSYKLQDSSKDSEIQNLQNLCENYKNINNKLKQEILGLQKELSIITAKNDLINYDLLKENLTNLEGKLKIAEDKVKEKDLIINNLQIEIQEINLKNVVLEKEKRKYLDNTERLNNDLNEENNLIMRLKSTLETDRKALEEVQEKLLHEQKQHAIAVTQIEKVQQTFQHIQERNNLLNEEIESLNHKLDCNSSELINLKEQKIQMDKNWMEKQNHMQSFITKLQSEIQVLQSDLLSARSEKHFLQRLCKDLKIALQTCMSQSKALKKHIQTLTSGPTREYNSLPDSSINLPSPSKYDEDHINQLLKQSSTPSTEKPLSDLEKCLNSLKQEMICLRKQVTEGIGHQM</sequence>
<feature type="coiled-coil region" evidence="1">
    <location>
        <begin position="191"/>
        <end position="232"/>
    </location>
</feature>
<reference evidence="3" key="1">
    <citation type="submission" date="2019-08" db="EMBL/GenBank/DDBJ databases">
        <title>The genome of the North American firefly Photinus pyralis.</title>
        <authorList>
            <consortium name="Photinus pyralis genome working group"/>
            <person name="Fallon T.R."/>
            <person name="Sander Lower S.E."/>
            <person name="Weng J.-K."/>
        </authorList>
    </citation>
    <scope>NUCLEOTIDE SEQUENCE</scope>
    <source>
        <strain evidence="3">TRF0915ILg1</strain>
        <tissue evidence="3">Whole body</tissue>
    </source>
</reference>
<feature type="coiled-coil region" evidence="1">
    <location>
        <begin position="892"/>
        <end position="1121"/>
    </location>
</feature>
<feature type="coiled-coil region" evidence="1">
    <location>
        <begin position="588"/>
        <end position="622"/>
    </location>
</feature>
<dbReference type="OrthoDB" id="2286360at2759"/>
<keyword evidence="1" id="KW-0175">Coiled coil</keyword>
<feature type="coiled-coil region" evidence="1">
    <location>
        <begin position="491"/>
        <end position="563"/>
    </location>
</feature>
<dbReference type="AlphaFoldDB" id="A0A8K0CAI3"/>
<feature type="coiled-coil region" evidence="1">
    <location>
        <begin position="424"/>
        <end position="458"/>
    </location>
</feature>
<feature type="coiled-coil region" evidence="1">
    <location>
        <begin position="275"/>
        <end position="302"/>
    </location>
</feature>
<proteinExistence type="predicted"/>
<organism evidence="3 4">
    <name type="scientific">Ignelater luminosus</name>
    <name type="common">Cucubano</name>
    <name type="synonym">Pyrophorus luminosus</name>
    <dbReference type="NCBI Taxonomy" id="2038154"/>
    <lineage>
        <taxon>Eukaryota</taxon>
        <taxon>Metazoa</taxon>
        <taxon>Ecdysozoa</taxon>
        <taxon>Arthropoda</taxon>
        <taxon>Hexapoda</taxon>
        <taxon>Insecta</taxon>
        <taxon>Pterygota</taxon>
        <taxon>Neoptera</taxon>
        <taxon>Endopterygota</taxon>
        <taxon>Coleoptera</taxon>
        <taxon>Polyphaga</taxon>
        <taxon>Elateriformia</taxon>
        <taxon>Elateroidea</taxon>
        <taxon>Elateridae</taxon>
        <taxon>Agrypninae</taxon>
        <taxon>Pyrophorini</taxon>
        <taxon>Ignelater</taxon>
    </lineage>
</organism>
<name>A0A8K0CAI3_IGNLU</name>
<dbReference type="EMBL" id="VTPC01090314">
    <property type="protein sequence ID" value="KAF2883659.1"/>
    <property type="molecule type" value="Genomic_DNA"/>
</dbReference>
<accession>A0A8K0CAI3</accession>
<protein>
    <submittedName>
        <fullName evidence="3">Uncharacterized protein</fullName>
    </submittedName>
</protein>
<comment type="caution">
    <text evidence="3">The sequence shown here is derived from an EMBL/GenBank/DDBJ whole genome shotgun (WGS) entry which is preliminary data.</text>
</comment>
<gene>
    <name evidence="3" type="ORF">ILUMI_22531</name>
</gene>
<dbReference type="Proteomes" id="UP000801492">
    <property type="component" value="Unassembled WGS sequence"/>
</dbReference>
<feature type="coiled-coil region" evidence="1">
    <location>
        <begin position="340"/>
        <end position="367"/>
    </location>
</feature>
<evidence type="ECO:0000256" key="1">
    <source>
        <dbReference type="SAM" id="Coils"/>
    </source>
</evidence>
<feature type="coiled-coil region" evidence="1">
    <location>
        <begin position="70"/>
        <end position="147"/>
    </location>
</feature>
<feature type="compositionally biased region" description="Polar residues" evidence="2">
    <location>
        <begin position="1156"/>
        <end position="1173"/>
    </location>
</feature>
<evidence type="ECO:0000256" key="2">
    <source>
        <dbReference type="SAM" id="MobiDB-lite"/>
    </source>
</evidence>
<evidence type="ECO:0000313" key="3">
    <source>
        <dbReference type="EMBL" id="KAF2883659.1"/>
    </source>
</evidence>
<evidence type="ECO:0000313" key="4">
    <source>
        <dbReference type="Proteomes" id="UP000801492"/>
    </source>
</evidence>
<keyword evidence="4" id="KW-1185">Reference proteome</keyword>